<proteinExistence type="inferred from homology"/>
<sequence>ERCSSDISMKAYFVVLLIASSFLLNIVDIGSYEVQETTEIIAPDFAEEPHICGSETFSRGVRSAFVRDSDLEKYSSAQLYLTNQWVVVLEDPYCLDEFGEIADSSMTESYHAFKILSGTWIVKFQTGDLALTYLKKLRDSGYIWEFYPMVEKSLDARYEPDDPFYVSGDQWHLDNQGQNNGTPGIDLNTQIAWEEFTGDGIVIGVIDNGVDSANPDISPNFLDQPSYDYCGYDNDVMPYASDTDNWHGTAVTGIVAGRGDNGLGIAGVAYNSSVVGLRISGGDCIANYTLQNSTQSAFQHRLDLIDIYTNSWGPADDGQTLDGPDAMALAAIEKGISEGRAGLGSIYTWSNGNGLGNLDQSNKDGYANSRYTIAVGAVNWQGEQTSYSETGSNLLVSAPSSNQIDSPSDP</sequence>
<keyword evidence="6" id="KW-0472">Membrane</keyword>
<dbReference type="GO" id="GO:0016485">
    <property type="term" value="P:protein processing"/>
    <property type="evidence" value="ECO:0007669"/>
    <property type="project" value="TreeGrafter"/>
</dbReference>
<evidence type="ECO:0000256" key="2">
    <source>
        <dbReference type="ARBA" id="ARBA00022670"/>
    </source>
</evidence>
<reference evidence="8" key="1">
    <citation type="submission" date="2018-05" db="EMBL/GenBank/DDBJ databases">
        <authorList>
            <person name="Lanie J.A."/>
            <person name="Ng W.-L."/>
            <person name="Kazmierczak K.M."/>
            <person name="Andrzejewski T.M."/>
            <person name="Davidsen T.M."/>
            <person name="Wayne K.J."/>
            <person name="Tettelin H."/>
            <person name="Glass J.I."/>
            <person name="Rusch D."/>
            <person name="Podicherti R."/>
            <person name="Tsui H.-C.T."/>
            <person name="Winkler M.E."/>
        </authorList>
    </citation>
    <scope>NUCLEOTIDE SEQUENCE</scope>
</reference>
<accession>A0A382KYQ2</accession>
<dbReference type="GO" id="GO:0004252">
    <property type="term" value="F:serine-type endopeptidase activity"/>
    <property type="evidence" value="ECO:0007669"/>
    <property type="project" value="InterPro"/>
</dbReference>
<dbReference type="Pfam" id="PF00082">
    <property type="entry name" value="Peptidase_S8"/>
    <property type="match status" value="1"/>
</dbReference>
<dbReference type="AlphaFoldDB" id="A0A382KYQ2"/>
<dbReference type="PROSITE" id="PS00137">
    <property type="entry name" value="SUBTILASE_HIS"/>
    <property type="match status" value="1"/>
</dbReference>
<evidence type="ECO:0000256" key="6">
    <source>
        <dbReference type="SAM" id="Phobius"/>
    </source>
</evidence>
<gene>
    <name evidence="8" type="ORF">METZ01_LOCUS282450</name>
</gene>
<name>A0A382KYQ2_9ZZZZ</name>
<evidence type="ECO:0000259" key="7">
    <source>
        <dbReference type="Pfam" id="PF00082"/>
    </source>
</evidence>
<dbReference type="CDD" id="cd04059">
    <property type="entry name" value="Peptidases_S8_Protein_convertases_Kexins_Furin-like"/>
    <property type="match status" value="1"/>
</dbReference>
<comment type="similarity">
    <text evidence="1">Belongs to the peptidase S8 family. Furin subfamily.</text>
</comment>
<keyword evidence="6" id="KW-1133">Transmembrane helix</keyword>
<dbReference type="PROSITE" id="PS51892">
    <property type="entry name" value="SUBTILASE"/>
    <property type="match status" value="1"/>
</dbReference>
<feature type="domain" description="Peptidase S8/S53" evidence="7">
    <location>
        <begin position="198"/>
        <end position="404"/>
    </location>
</feature>
<dbReference type="InterPro" id="IPR036852">
    <property type="entry name" value="Peptidase_S8/S53_dom_sf"/>
</dbReference>
<evidence type="ECO:0000313" key="8">
    <source>
        <dbReference type="EMBL" id="SVC29596.1"/>
    </source>
</evidence>
<keyword evidence="4" id="KW-0720">Serine protease</keyword>
<feature type="non-terminal residue" evidence="8">
    <location>
        <position position="1"/>
    </location>
</feature>
<dbReference type="GO" id="GO:0000139">
    <property type="term" value="C:Golgi membrane"/>
    <property type="evidence" value="ECO:0007669"/>
    <property type="project" value="TreeGrafter"/>
</dbReference>
<feature type="non-terminal residue" evidence="8">
    <location>
        <position position="410"/>
    </location>
</feature>
<evidence type="ECO:0000256" key="5">
    <source>
        <dbReference type="SAM" id="MobiDB-lite"/>
    </source>
</evidence>
<feature type="transmembrane region" description="Helical" evidence="6">
    <location>
        <begin position="12"/>
        <end position="32"/>
    </location>
</feature>
<dbReference type="InterPro" id="IPR022398">
    <property type="entry name" value="Peptidase_S8_His-AS"/>
</dbReference>
<keyword evidence="3" id="KW-0378">Hydrolase</keyword>
<dbReference type="EMBL" id="UINC01083669">
    <property type="protein sequence ID" value="SVC29596.1"/>
    <property type="molecule type" value="Genomic_DNA"/>
</dbReference>
<protein>
    <recommendedName>
        <fullName evidence="7">Peptidase S8/S53 domain-containing protein</fullName>
    </recommendedName>
</protein>
<dbReference type="InterPro" id="IPR015500">
    <property type="entry name" value="Peptidase_S8_subtilisin-rel"/>
</dbReference>
<evidence type="ECO:0000256" key="1">
    <source>
        <dbReference type="ARBA" id="ARBA00005325"/>
    </source>
</evidence>
<keyword evidence="6" id="KW-0812">Transmembrane</keyword>
<organism evidence="8">
    <name type="scientific">marine metagenome</name>
    <dbReference type="NCBI Taxonomy" id="408172"/>
    <lineage>
        <taxon>unclassified sequences</taxon>
        <taxon>metagenomes</taxon>
        <taxon>ecological metagenomes</taxon>
    </lineage>
</organism>
<dbReference type="PRINTS" id="PR00723">
    <property type="entry name" value="SUBTILISIN"/>
</dbReference>
<dbReference type="Gene3D" id="3.40.50.200">
    <property type="entry name" value="Peptidase S8/S53 domain"/>
    <property type="match status" value="1"/>
</dbReference>
<dbReference type="GO" id="GO:0005802">
    <property type="term" value="C:trans-Golgi network"/>
    <property type="evidence" value="ECO:0007669"/>
    <property type="project" value="TreeGrafter"/>
</dbReference>
<evidence type="ECO:0000256" key="3">
    <source>
        <dbReference type="ARBA" id="ARBA00022801"/>
    </source>
</evidence>
<dbReference type="PANTHER" id="PTHR42884:SF14">
    <property type="entry name" value="NEUROENDOCRINE CONVERTASE 1"/>
    <property type="match status" value="1"/>
</dbReference>
<dbReference type="InterPro" id="IPR000209">
    <property type="entry name" value="Peptidase_S8/S53_dom"/>
</dbReference>
<evidence type="ECO:0000256" key="4">
    <source>
        <dbReference type="ARBA" id="ARBA00022825"/>
    </source>
</evidence>
<dbReference type="SUPFAM" id="SSF52743">
    <property type="entry name" value="Subtilisin-like"/>
    <property type="match status" value="1"/>
</dbReference>
<feature type="region of interest" description="Disordered" evidence="5">
    <location>
        <begin position="391"/>
        <end position="410"/>
    </location>
</feature>
<keyword evidence="2" id="KW-0645">Protease</keyword>
<dbReference type="PANTHER" id="PTHR42884">
    <property type="entry name" value="PROPROTEIN CONVERTASE SUBTILISIN/KEXIN-RELATED"/>
    <property type="match status" value="1"/>
</dbReference>
<dbReference type="InterPro" id="IPR034182">
    <property type="entry name" value="Kexin/furin"/>
</dbReference>